<dbReference type="Proteomes" id="UP000062833">
    <property type="component" value="Chromosome"/>
</dbReference>
<organism evidence="11 12">
    <name type="scientific">Arthrobacter alpinus</name>
    <dbReference type="NCBI Taxonomy" id="656366"/>
    <lineage>
        <taxon>Bacteria</taxon>
        <taxon>Bacillati</taxon>
        <taxon>Actinomycetota</taxon>
        <taxon>Actinomycetes</taxon>
        <taxon>Micrococcales</taxon>
        <taxon>Micrococcaceae</taxon>
        <taxon>Arthrobacter</taxon>
    </lineage>
</organism>
<dbReference type="PANTHER" id="PTHR41394:SF8">
    <property type="entry name" value="MAGNESIUM TRANSPORTER MGTE"/>
    <property type="match status" value="1"/>
</dbReference>
<proteinExistence type="inferred from homology"/>
<dbReference type="OrthoDB" id="9790355at2"/>
<dbReference type="GO" id="GO:0005886">
    <property type="term" value="C:plasma membrane"/>
    <property type="evidence" value="ECO:0007669"/>
    <property type="project" value="UniProtKB-SubCell"/>
</dbReference>
<dbReference type="RefSeq" id="WP_062005717.1">
    <property type="nucleotide sequence ID" value="NZ_CP012677.1"/>
</dbReference>
<evidence type="ECO:0000256" key="5">
    <source>
        <dbReference type="ARBA" id="ARBA00022842"/>
    </source>
</evidence>
<comment type="function">
    <text evidence="9">Acts as a magnesium transporter.</text>
</comment>
<comment type="subunit">
    <text evidence="9">Homodimer.</text>
</comment>
<keyword evidence="8" id="KW-0129">CBS domain</keyword>
<keyword evidence="5 9" id="KW-0460">Magnesium</keyword>
<keyword evidence="3 9" id="KW-0813">Transport</keyword>
<dbReference type="Pfam" id="PF01769">
    <property type="entry name" value="MgtE"/>
    <property type="match status" value="1"/>
</dbReference>
<evidence type="ECO:0000256" key="2">
    <source>
        <dbReference type="ARBA" id="ARBA00009749"/>
    </source>
</evidence>
<evidence type="ECO:0000256" key="9">
    <source>
        <dbReference type="RuleBase" id="RU362011"/>
    </source>
</evidence>
<keyword evidence="12" id="KW-1185">Reference proteome</keyword>
<gene>
    <name evidence="11" type="ORF">AOC05_03430</name>
</gene>
<feature type="domain" description="CBS" evidence="10">
    <location>
        <begin position="206"/>
        <end position="261"/>
    </location>
</feature>
<sequence>MIKYPVQTFEDSAELLARALGAHDLAAVSRSMLPLNVSEILEQLERLSTIDRAVAYRTLPKGRAIEVFERLDAALQADLVSGLQEADVAEVFAQLGPDDRVALLDELPALVAHRLISGLDEKERALTSTVLGYPQGAVGRYMSPEFVTTHPHLSVRETFARVQAHLDDAESVYTIPVTDAGRHLVGVVSLRDVLRADDDALVADVMKRPLSFPATQDVEEAARYCADAKVLVLPIVDAEERLVGILTVDDALQILEDAETEDAARSGGTEPLRRPYLATPVGNIVRSRVVWLLVLALGATLTVQVIGAFEATLEQQVVLSLFIPLLIGTGGNTGNQAATTITRALALGDVRPRDFLKVFAREVRVGAFLGLLLGTLGFGIASFAFTVPIGLVIGLTLLSVCTMAASIGGLMPLLGKAVRADPAVFSNPFISTFVDAAGLIVYFLIATAVLGL</sequence>
<dbReference type="GO" id="GO:0015095">
    <property type="term" value="F:magnesium ion transmembrane transporter activity"/>
    <property type="evidence" value="ECO:0007669"/>
    <property type="project" value="UniProtKB-UniRule"/>
</dbReference>
<keyword evidence="7 9" id="KW-0472">Membrane</keyword>
<dbReference type="InterPro" id="IPR006668">
    <property type="entry name" value="Mg_transptr_MgtE_intracell_dom"/>
</dbReference>
<evidence type="ECO:0000259" key="10">
    <source>
        <dbReference type="PROSITE" id="PS51371"/>
    </source>
</evidence>
<feature type="domain" description="CBS" evidence="10">
    <location>
        <begin position="142"/>
        <end position="205"/>
    </location>
</feature>
<feature type="transmembrane region" description="Helical" evidence="9">
    <location>
        <begin position="391"/>
        <end position="415"/>
    </location>
</feature>
<dbReference type="SUPFAM" id="SSF161093">
    <property type="entry name" value="MgtE membrane domain-like"/>
    <property type="match status" value="1"/>
</dbReference>
<evidence type="ECO:0000256" key="1">
    <source>
        <dbReference type="ARBA" id="ARBA00004141"/>
    </source>
</evidence>
<dbReference type="Pfam" id="PF03448">
    <property type="entry name" value="MgtE_N"/>
    <property type="match status" value="1"/>
</dbReference>
<reference evidence="12" key="1">
    <citation type="submission" date="2015-09" db="EMBL/GenBank/DDBJ databases">
        <title>Complete genome of Arthrobacter alpinus strain R3.8.</title>
        <authorList>
            <person name="See-Too W.S."/>
            <person name="Chan K.G."/>
        </authorList>
    </citation>
    <scope>NUCLEOTIDE SEQUENCE [LARGE SCALE GENOMIC DNA]</scope>
    <source>
        <strain evidence="12">R3.8</strain>
    </source>
</reference>
<dbReference type="SUPFAM" id="SSF54631">
    <property type="entry name" value="CBS-domain pair"/>
    <property type="match status" value="1"/>
</dbReference>
<keyword evidence="9" id="KW-1003">Cell membrane</keyword>
<dbReference type="Gene3D" id="1.25.60.10">
    <property type="entry name" value="MgtE N-terminal domain-like"/>
    <property type="match status" value="1"/>
</dbReference>
<dbReference type="PANTHER" id="PTHR41394">
    <property type="entry name" value="MAGNESIUM TRANSPORTER MGTE"/>
    <property type="match status" value="1"/>
</dbReference>
<comment type="caution">
    <text evidence="9">Lacks conserved residue(s) required for the propagation of feature annotation.</text>
</comment>
<dbReference type="InterPro" id="IPR000644">
    <property type="entry name" value="CBS_dom"/>
</dbReference>
<evidence type="ECO:0000256" key="7">
    <source>
        <dbReference type="ARBA" id="ARBA00023136"/>
    </source>
</evidence>
<evidence type="ECO:0000256" key="4">
    <source>
        <dbReference type="ARBA" id="ARBA00022692"/>
    </source>
</evidence>
<dbReference type="KEGG" id="aaq:AOC05_03430"/>
<dbReference type="CDD" id="cd04606">
    <property type="entry name" value="CBS_pair_Mg_transporter"/>
    <property type="match status" value="1"/>
</dbReference>
<comment type="subcellular location">
    <subcellularLocation>
        <location evidence="9">Cell membrane</location>
        <topology evidence="9">Multi-pass membrane protein</topology>
    </subcellularLocation>
    <subcellularLocation>
        <location evidence="1">Membrane</location>
        <topology evidence="1">Multi-pass membrane protein</topology>
    </subcellularLocation>
</comment>
<keyword evidence="6 9" id="KW-1133">Transmembrane helix</keyword>
<protein>
    <recommendedName>
        <fullName evidence="9">Magnesium transporter MgtE</fullName>
    </recommendedName>
</protein>
<keyword evidence="4 9" id="KW-0812">Transmembrane</keyword>
<dbReference type="PATRIC" id="fig|656366.3.peg.753"/>
<dbReference type="InterPro" id="IPR046342">
    <property type="entry name" value="CBS_dom_sf"/>
</dbReference>
<dbReference type="AlphaFoldDB" id="A0A0M5LX16"/>
<evidence type="ECO:0000313" key="11">
    <source>
        <dbReference type="EMBL" id="ALE91612.1"/>
    </source>
</evidence>
<evidence type="ECO:0000256" key="3">
    <source>
        <dbReference type="ARBA" id="ARBA00022448"/>
    </source>
</evidence>
<dbReference type="EMBL" id="CP012677">
    <property type="protein sequence ID" value="ALE91612.1"/>
    <property type="molecule type" value="Genomic_DNA"/>
</dbReference>
<accession>A0A0M5LX16</accession>
<dbReference type="InterPro" id="IPR036739">
    <property type="entry name" value="SLC41_membr_dom_sf"/>
</dbReference>
<dbReference type="PROSITE" id="PS51371">
    <property type="entry name" value="CBS"/>
    <property type="match status" value="2"/>
</dbReference>
<keyword evidence="9" id="KW-0479">Metal-binding</keyword>
<dbReference type="NCBIfam" id="TIGR00400">
    <property type="entry name" value="mgtE"/>
    <property type="match status" value="1"/>
</dbReference>
<feature type="transmembrane region" description="Helical" evidence="9">
    <location>
        <begin position="289"/>
        <end position="309"/>
    </location>
</feature>
<comment type="similarity">
    <text evidence="2 9">Belongs to the SLC41A transporter family.</text>
</comment>
<dbReference type="InterPro" id="IPR038076">
    <property type="entry name" value="MgtE_N_sf"/>
</dbReference>
<dbReference type="InterPro" id="IPR006667">
    <property type="entry name" value="SLC41_membr_dom"/>
</dbReference>
<dbReference type="Gene3D" id="1.10.357.20">
    <property type="entry name" value="SLC41 divalent cation transporters, integral membrane domain"/>
    <property type="match status" value="1"/>
</dbReference>
<evidence type="ECO:0000256" key="6">
    <source>
        <dbReference type="ARBA" id="ARBA00022989"/>
    </source>
</evidence>
<dbReference type="Gene3D" id="3.10.580.10">
    <property type="entry name" value="CBS-domain"/>
    <property type="match status" value="1"/>
</dbReference>
<name>A0A0M5LX16_9MICC</name>
<feature type="transmembrane region" description="Helical" evidence="9">
    <location>
        <begin position="427"/>
        <end position="450"/>
    </location>
</feature>
<feature type="transmembrane region" description="Helical" evidence="9">
    <location>
        <begin position="365"/>
        <end position="385"/>
    </location>
</feature>
<evidence type="ECO:0000313" key="12">
    <source>
        <dbReference type="Proteomes" id="UP000062833"/>
    </source>
</evidence>
<evidence type="ECO:0000256" key="8">
    <source>
        <dbReference type="PROSITE-ProRule" id="PRU00703"/>
    </source>
</evidence>
<dbReference type="SMART" id="SM00924">
    <property type="entry name" value="MgtE_N"/>
    <property type="match status" value="1"/>
</dbReference>
<dbReference type="SUPFAM" id="SSF158791">
    <property type="entry name" value="MgtE N-terminal domain-like"/>
    <property type="match status" value="1"/>
</dbReference>
<dbReference type="InterPro" id="IPR006669">
    <property type="entry name" value="MgtE_transporter"/>
</dbReference>
<dbReference type="GO" id="GO:0046872">
    <property type="term" value="F:metal ion binding"/>
    <property type="evidence" value="ECO:0007669"/>
    <property type="project" value="UniProtKB-KW"/>
</dbReference>
<dbReference type="SMART" id="SM00116">
    <property type="entry name" value="CBS"/>
    <property type="match status" value="2"/>
</dbReference>
<dbReference type="Pfam" id="PF00571">
    <property type="entry name" value="CBS"/>
    <property type="match status" value="2"/>
</dbReference>